<comment type="subcellular location">
    <subcellularLocation>
        <location evidence="1 5 6">Nucleus</location>
    </subcellularLocation>
</comment>
<proteinExistence type="inferred from homology"/>
<dbReference type="Gene3D" id="1.10.10.60">
    <property type="entry name" value="Homeodomain-like"/>
    <property type="match status" value="1"/>
</dbReference>
<dbReference type="InterPro" id="IPR009057">
    <property type="entry name" value="Homeodomain-like_sf"/>
</dbReference>
<protein>
    <recommendedName>
        <fullName evidence="8">Homeobox domain-containing protein</fullName>
    </recommendedName>
</protein>
<evidence type="ECO:0000256" key="2">
    <source>
        <dbReference type="ARBA" id="ARBA00023015"/>
    </source>
</evidence>
<dbReference type="PANTHER" id="PTHR46110:SF3">
    <property type="entry name" value="HOMEOBOX PROTEIN HMX"/>
    <property type="match status" value="1"/>
</dbReference>
<feature type="compositionally biased region" description="Acidic residues" evidence="7">
    <location>
        <begin position="337"/>
        <end position="347"/>
    </location>
</feature>
<organism evidence="9 10">
    <name type="scientific">Meloidogyne graminicola</name>
    <dbReference type="NCBI Taxonomy" id="189291"/>
    <lineage>
        <taxon>Eukaryota</taxon>
        <taxon>Metazoa</taxon>
        <taxon>Ecdysozoa</taxon>
        <taxon>Nematoda</taxon>
        <taxon>Chromadorea</taxon>
        <taxon>Rhabditida</taxon>
        <taxon>Tylenchina</taxon>
        <taxon>Tylenchomorpha</taxon>
        <taxon>Tylenchoidea</taxon>
        <taxon>Meloidogynidae</taxon>
        <taxon>Meloidogyninae</taxon>
        <taxon>Meloidogyne</taxon>
    </lineage>
</organism>
<evidence type="ECO:0000256" key="4">
    <source>
        <dbReference type="ARBA" id="ARBA00038165"/>
    </source>
</evidence>
<feature type="DNA-binding region" description="Homeobox" evidence="5">
    <location>
        <begin position="390"/>
        <end position="434"/>
    </location>
</feature>
<feature type="region of interest" description="Disordered" evidence="7">
    <location>
        <begin position="317"/>
        <end position="349"/>
    </location>
</feature>
<feature type="region of interest" description="Disordered" evidence="7">
    <location>
        <begin position="85"/>
        <end position="106"/>
    </location>
</feature>
<dbReference type="GO" id="GO:0000977">
    <property type="term" value="F:RNA polymerase II transcription regulatory region sequence-specific DNA binding"/>
    <property type="evidence" value="ECO:0007669"/>
    <property type="project" value="TreeGrafter"/>
</dbReference>
<dbReference type="PANTHER" id="PTHR46110">
    <property type="entry name" value="HOMEOBOX PROTEIN HMX"/>
    <property type="match status" value="1"/>
</dbReference>
<gene>
    <name evidence="9" type="ORF">Mgra_00009396</name>
</gene>
<dbReference type="OrthoDB" id="6159439at2759"/>
<dbReference type="InterPro" id="IPR001356">
    <property type="entry name" value="HD"/>
</dbReference>
<evidence type="ECO:0000256" key="6">
    <source>
        <dbReference type="RuleBase" id="RU000682"/>
    </source>
</evidence>
<dbReference type="GO" id="GO:0000981">
    <property type="term" value="F:DNA-binding transcription factor activity, RNA polymerase II-specific"/>
    <property type="evidence" value="ECO:0007669"/>
    <property type="project" value="TreeGrafter"/>
</dbReference>
<name>A0A8S9ZDC0_9BILA</name>
<feature type="domain" description="Homeobox" evidence="8">
    <location>
        <begin position="388"/>
        <end position="433"/>
    </location>
</feature>
<evidence type="ECO:0000256" key="7">
    <source>
        <dbReference type="SAM" id="MobiDB-lite"/>
    </source>
</evidence>
<evidence type="ECO:0000259" key="8">
    <source>
        <dbReference type="PROSITE" id="PS50071"/>
    </source>
</evidence>
<keyword evidence="5 6" id="KW-0371">Homeobox</keyword>
<dbReference type="EMBL" id="JABEBT010000154">
    <property type="protein sequence ID" value="KAF7627303.1"/>
    <property type="molecule type" value="Genomic_DNA"/>
</dbReference>
<accession>A0A8S9ZDC0</accession>
<dbReference type="Proteomes" id="UP000605970">
    <property type="component" value="Unassembled WGS sequence"/>
</dbReference>
<dbReference type="SMART" id="SM00389">
    <property type="entry name" value="HOX"/>
    <property type="match status" value="1"/>
</dbReference>
<evidence type="ECO:0000256" key="3">
    <source>
        <dbReference type="ARBA" id="ARBA00023163"/>
    </source>
</evidence>
<dbReference type="InterPro" id="IPR051300">
    <property type="entry name" value="HMX_Homeobox_TF"/>
</dbReference>
<feature type="region of interest" description="Disordered" evidence="7">
    <location>
        <begin position="520"/>
        <end position="549"/>
    </location>
</feature>
<evidence type="ECO:0000256" key="1">
    <source>
        <dbReference type="ARBA" id="ARBA00004123"/>
    </source>
</evidence>
<dbReference type="PROSITE" id="PS50071">
    <property type="entry name" value="HOMEOBOX_2"/>
    <property type="match status" value="1"/>
</dbReference>
<dbReference type="CDD" id="cd00086">
    <property type="entry name" value="homeodomain"/>
    <property type="match status" value="1"/>
</dbReference>
<comment type="caution">
    <text evidence="9">The sequence shown here is derived from an EMBL/GenBank/DDBJ whole genome shotgun (WGS) entry which is preliminary data.</text>
</comment>
<evidence type="ECO:0000313" key="9">
    <source>
        <dbReference type="EMBL" id="KAF7627303.1"/>
    </source>
</evidence>
<keyword evidence="2" id="KW-0805">Transcription regulation</keyword>
<comment type="similarity">
    <text evidence="4">Belongs to the HMX homeobox family.</text>
</comment>
<reference evidence="9" key="1">
    <citation type="journal article" date="2020" name="Ecol. Evol.">
        <title>Genome structure and content of the rice root-knot nematode (Meloidogyne graminicola).</title>
        <authorList>
            <person name="Phan N.T."/>
            <person name="Danchin E.G.J."/>
            <person name="Klopp C."/>
            <person name="Perfus-Barbeoch L."/>
            <person name="Kozlowski D.K."/>
            <person name="Koutsovoulos G.D."/>
            <person name="Lopez-Roques C."/>
            <person name="Bouchez O."/>
            <person name="Zahm M."/>
            <person name="Besnard G."/>
            <person name="Bellafiore S."/>
        </authorList>
    </citation>
    <scope>NUCLEOTIDE SEQUENCE</scope>
    <source>
        <strain evidence="9">VN-18</strain>
    </source>
</reference>
<evidence type="ECO:0000256" key="5">
    <source>
        <dbReference type="PROSITE-ProRule" id="PRU00108"/>
    </source>
</evidence>
<dbReference type="AlphaFoldDB" id="A0A8S9ZDC0"/>
<keyword evidence="5 6" id="KW-0539">Nucleus</keyword>
<keyword evidence="10" id="KW-1185">Reference proteome</keyword>
<dbReference type="Pfam" id="PF00046">
    <property type="entry name" value="Homeodomain"/>
    <property type="match status" value="1"/>
</dbReference>
<keyword evidence="3" id="KW-0804">Transcription</keyword>
<feature type="compositionally biased region" description="Polar residues" evidence="7">
    <location>
        <begin position="324"/>
        <end position="334"/>
    </location>
</feature>
<sequence length="620" mass="69087">MSNGKSNDKNGIANFINSSLPSSHNLVQSVNDGQPKAENYFENEEENLKSVLSPSSSSVSKKSSIFGFSIVDLLAINGSSCNKNRRNSETTIFSRKKHKDLEESDEPPMKKIFKSEGYEGNLENQKQSKNEYLQALQRADHSDQTTTLNLSGALMFQYPQQFIQNNYKENKLDLNLREELNLATVSASTQQNSEIQNQQQHVERTIATEIMKNMLARPEILTSTDSKQILELKKMSSTSITLPPSLINLSNLLLTQNQMTDSNNLSAEKMLQLLATNRKHEQHAYSPGQLNNPFFGLLMDAQQQHFISFLTRMKGDNGERELSPTASGQNSLNDESPVGEESDEGDDFHECSDARTKITLTSDEEPTSSSNHIMPAIKSYSTKNEAGIRKKKTRTVFSRGQVGLLEASFNVNKYLTSQQRTELAKSLSLTETQRVDGIQHNCGGQGDYMNTTISSLQQIPNFTIQQHQNFQQNNILNISPTCTSESPGHSQYEQFSSTNQKQTQQQLADFKQFLMLPLSRSNEPDHRSSNAIDNNDANNSNPLLSENSSENASTIMLQQARFLVSFLTSSTTSQLPNVSPSMLPSSFNENGKDISSNNFNSSSTSILPSTTFIPETFTSP</sequence>
<feature type="region of interest" description="Disordered" evidence="7">
    <location>
        <begin position="479"/>
        <end position="503"/>
    </location>
</feature>
<dbReference type="SUPFAM" id="SSF46689">
    <property type="entry name" value="Homeodomain-like"/>
    <property type="match status" value="1"/>
</dbReference>
<feature type="compositionally biased region" description="Low complexity" evidence="7">
    <location>
        <begin position="529"/>
        <end position="549"/>
    </location>
</feature>
<keyword evidence="5 6" id="KW-0238">DNA-binding</keyword>
<evidence type="ECO:0000313" key="10">
    <source>
        <dbReference type="Proteomes" id="UP000605970"/>
    </source>
</evidence>
<dbReference type="GO" id="GO:0005634">
    <property type="term" value="C:nucleus"/>
    <property type="evidence" value="ECO:0007669"/>
    <property type="project" value="UniProtKB-SubCell"/>
</dbReference>